<organism evidence="2 3">
    <name type="scientific">Dispira parvispora</name>
    <dbReference type="NCBI Taxonomy" id="1520584"/>
    <lineage>
        <taxon>Eukaryota</taxon>
        <taxon>Fungi</taxon>
        <taxon>Fungi incertae sedis</taxon>
        <taxon>Zoopagomycota</taxon>
        <taxon>Kickxellomycotina</taxon>
        <taxon>Dimargaritomycetes</taxon>
        <taxon>Dimargaritales</taxon>
        <taxon>Dimargaritaceae</taxon>
        <taxon>Dispira</taxon>
    </lineage>
</organism>
<proteinExistence type="predicted"/>
<feature type="non-terminal residue" evidence="2">
    <location>
        <position position="844"/>
    </location>
</feature>
<feature type="compositionally biased region" description="Basic residues" evidence="1">
    <location>
        <begin position="112"/>
        <end position="122"/>
    </location>
</feature>
<accession>A0A9W8AUU3</accession>
<comment type="caution">
    <text evidence="2">The sequence shown here is derived from an EMBL/GenBank/DDBJ whole genome shotgun (WGS) entry which is preliminary data.</text>
</comment>
<protein>
    <submittedName>
        <fullName evidence="2">Uncharacterized protein</fullName>
    </submittedName>
</protein>
<sequence>MVLPTSSDTFGHVLVCAVLGDYLNTLGSHVTHEELRKRVTDLAVRRSRWLPIVQAKHIEWQQLWDTGKTTTTFTSLERTSTALSEASAKISNQTKWLKKLGKGVKPAPLLSKLKKGKGKNPKLGKGPRGTNKSATSELSGDETPTGKAALGAVDTKEVDSSKGELSASLLEAVSSELQVLKRDRRNHSVSFQLLELYLDLLKEPQIRRDLLQSGSVEDLVWLYGKVGLGLGVVDLVPAGPKPSSESVTSRTTLFDEVVVIVSVIKIALAKVSDGHQVFKRQSNGSGPTNTLTTGAPQNLANGPLERLVQRTDWMSYVLVDYYEPGPLIGLLHQIFGMTQHSVLERCQRIEPADAVRTFSALFKSYHTKIFHYPVPLDRVTHSYSPAAYEYWLGNERRMVQDLTQSFSEAETRLQQCSAPPTVPGAPQVPSVGLSGSITLPSDPHPHYAQLCERIVTQYVASPLHQLSDREAMGMFKTLLGQPGSVTNPKEANPSAKFTYCPPMVPPEARDLLVWCGDVWCLSLAFRLNAFLQALLQRTPPTHSLLPHFLGDAVGFTNLLLSHIPHTCWSHSDNDNAWSYLMNIYRYAETQLDKALEPIDFYPELHDVDQLPQLEATRLGLKLYHFKSVVRLWVGLRHNPILHYYQPDLAQTLDKLEKTFGSKIRLWYTFWKNQYGFHPISSKATGDDQKPVTALAVTEVACALANTWWAFHIIMLESATSTENQRKQVETPEGKSPLVVENSDLQSRVERLMTTLLTHTLGPLERDVRQWLEFYTTGTGTGANPLQDVEACIELYQAIHAICDKLKGWDYPITGLRSWSYQFARCFIAKFVDTVQSKSTQWTTS</sequence>
<evidence type="ECO:0000313" key="2">
    <source>
        <dbReference type="EMBL" id="KAJ1964616.1"/>
    </source>
</evidence>
<dbReference type="EMBL" id="JANBPY010000681">
    <property type="protein sequence ID" value="KAJ1964616.1"/>
    <property type="molecule type" value="Genomic_DNA"/>
</dbReference>
<evidence type="ECO:0000313" key="3">
    <source>
        <dbReference type="Proteomes" id="UP001150925"/>
    </source>
</evidence>
<name>A0A9W8AUU3_9FUNG</name>
<dbReference type="AlphaFoldDB" id="A0A9W8AUU3"/>
<feature type="region of interest" description="Disordered" evidence="1">
    <location>
        <begin position="108"/>
        <end position="155"/>
    </location>
</feature>
<evidence type="ECO:0000256" key="1">
    <source>
        <dbReference type="SAM" id="MobiDB-lite"/>
    </source>
</evidence>
<dbReference type="OrthoDB" id="2015333at2759"/>
<keyword evidence="3" id="KW-1185">Reference proteome</keyword>
<gene>
    <name evidence="2" type="ORF">IWQ62_002887</name>
</gene>
<reference evidence="2" key="1">
    <citation type="submission" date="2022-07" db="EMBL/GenBank/DDBJ databases">
        <title>Phylogenomic reconstructions and comparative analyses of Kickxellomycotina fungi.</title>
        <authorList>
            <person name="Reynolds N.K."/>
            <person name="Stajich J.E."/>
            <person name="Barry K."/>
            <person name="Grigoriev I.V."/>
            <person name="Crous P."/>
            <person name="Smith M.E."/>
        </authorList>
    </citation>
    <scope>NUCLEOTIDE SEQUENCE</scope>
    <source>
        <strain evidence="2">RSA 1196</strain>
    </source>
</reference>
<dbReference type="Proteomes" id="UP001150925">
    <property type="component" value="Unassembled WGS sequence"/>
</dbReference>